<proteinExistence type="predicted"/>
<comment type="caution">
    <text evidence="1">The sequence shown here is derived from an EMBL/GenBank/DDBJ whole genome shotgun (WGS) entry which is preliminary data.</text>
</comment>
<evidence type="ECO:0008006" key="3">
    <source>
        <dbReference type="Google" id="ProtNLM"/>
    </source>
</evidence>
<organism evidence="1 2">
    <name type="scientific">Entomortierella chlamydospora</name>
    <dbReference type="NCBI Taxonomy" id="101097"/>
    <lineage>
        <taxon>Eukaryota</taxon>
        <taxon>Fungi</taxon>
        <taxon>Fungi incertae sedis</taxon>
        <taxon>Mucoromycota</taxon>
        <taxon>Mortierellomycotina</taxon>
        <taxon>Mortierellomycetes</taxon>
        <taxon>Mortierellales</taxon>
        <taxon>Mortierellaceae</taxon>
        <taxon>Entomortierella</taxon>
    </lineage>
</organism>
<gene>
    <name evidence="1" type="ORF">BGZ80_000346</name>
</gene>
<keyword evidence="2" id="KW-1185">Reference proteome</keyword>
<dbReference type="Proteomes" id="UP000703661">
    <property type="component" value="Unassembled WGS sequence"/>
</dbReference>
<sequence length="629" mass="72061">MCQLVLQFVPLWTQPVEYSSPEQNDNDDLDGSNAKNDLKFNPSDILACSQVSHFWREHALQVLYFVFNYHYLNKIPIDLLKRNSFRFRIFEDAYQLSTHVFLESQPQKFQKLGGQRISPLMQLTQLRLSTPISFDNLRQILDASPRLTRFEWSRTGWDSAQDAVIPRDIFMNLLNQKQIRDLALLGWELPWEELMLLLSSTPRLTKLRLSSMKRNLIGQSKVENDSISALLPNLNSRLMLGLELPFVLNVTELALKIERSTDDATLDLVRLCPRLAHLQLTISCLFEVNTLISNLQYMQKQSSPSLPWSLKSIDISVISSYSDDYFPLLDDDTLIPLINCAQWQPQHHQQSQQKQQSYQKQQQLQTQKTWPSSRGLVKFSADIGYLTNELVAAIRGDGLPALPPTMQTLQTLSAPSLLLPPPYQVYGSNLTDLDIRINYVFSPLNNVHMLRDILWSCRKLKRVAFECFCDFLNPLEAALLFCGFNEKGLADANGAWPCTDLRQLSCMGIVIPKDMDLIEMAAMDGPLSETTLVKNGMEVDTIRIEFDQEELWDQENYWVDHEGYDFDAWGLDERCGGLEDPALPRFATQVIAQVARLPKLEALSLNGTSYASDITLFRTMHSEWQKRVA</sequence>
<dbReference type="AlphaFoldDB" id="A0A9P6N258"/>
<dbReference type="EMBL" id="JAAAID010000107">
    <property type="protein sequence ID" value="KAG0022388.1"/>
    <property type="molecule type" value="Genomic_DNA"/>
</dbReference>
<accession>A0A9P6N258</accession>
<evidence type="ECO:0000313" key="2">
    <source>
        <dbReference type="Proteomes" id="UP000703661"/>
    </source>
</evidence>
<dbReference type="OrthoDB" id="2391041at2759"/>
<dbReference type="Gene3D" id="3.80.10.10">
    <property type="entry name" value="Ribonuclease Inhibitor"/>
    <property type="match status" value="1"/>
</dbReference>
<reference evidence="1" key="1">
    <citation type="journal article" date="2020" name="Fungal Divers.">
        <title>Resolving the Mortierellaceae phylogeny through synthesis of multi-gene phylogenetics and phylogenomics.</title>
        <authorList>
            <person name="Vandepol N."/>
            <person name="Liber J."/>
            <person name="Desiro A."/>
            <person name="Na H."/>
            <person name="Kennedy M."/>
            <person name="Barry K."/>
            <person name="Grigoriev I.V."/>
            <person name="Miller A.N."/>
            <person name="O'Donnell K."/>
            <person name="Stajich J.E."/>
            <person name="Bonito G."/>
        </authorList>
    </citation>
    <scope>NUCLEOTIDE SEQUENCE</scope>
    <source>
        <strain evidence="1">NRRL 2769</strain>
    </source>
</reference>
<dbReference type="InterPro" id="IPR032675">
    <property type="entry name" value="LRR_dom_sf"/>
</dbReference>
<name>A0A9P6N258_9FUNG</name>
<protein>
    <recommendedName>
        <fullName evidence="3">F-box domain-containing protein</fullName>
    </recommendedName>
</protein>
<evidence type="ECO:0000313" key="1">
    <source>
        <dbReference type="EMBL" id="KAG0022388.1"/>
    </source>
</evidence>